<evidence type="ECO:0000313" key="9">
    <source>
        <dbReference type="EMBL" id="OIJ96812.1"/>
    </source>
</evidence>
<comment type="caution">
    <text evidence="9">The sequence shown here is derived from an EMBL/GenBank/DDBJ whole genome shotgun (WGS) entry which is preliminary data.</text>
</comment>
<dbReference type="Gene3D" id="1.10.10.10">
    <property type="entry name" value="Winged helix-like DNA-binding domain superfamily/Winged helix DNA-binding domain"/>
    <property type="match status" value="1"/>
</dbReference>
<dbReference type="Pfam" id="PF00931">
    <property type="entry name" value="NB-ARC"/>
    <property type="match status" value="1"/>
</dbReference>
<dbReference type="RefSeq" id="WP_071384447.1">
    <property type="nucleotide sequence ID" value="NZ_MLYO01000060.1"/>
</dbReference>
<evidence type="ECO:0000256" key="4">
    <source>
        <dbReference type="ARBA" id="ARBA00023125"/>
    </source>
</evidence>
<dbReference type="GO" id="GO:0006355">
    <property type="term" value="P:regulation of DNA-templated transcription"/>
    <property type="evidence" value="ECO:0007669"/>
    <property type="project" value="InterPro"/>
</dbReference>
<dbReference type="InterPro" id="IPR027417">
    <property type="entry name" value="P-loop_NTPase"/>
</dbReference>
<organism evidence="9 10">
    <name type="scientific">Streptomyces monashensis</name>
    <dbReference type="NCBI Taxonomy" id="1678012"/>
    <lineage>
        <taxon>Bacteria</taxon>
        <taxon>Bacillati</taxon>
        <taxon>Actinomycetota</taxon>
        <taxon>Actinomycetes</taxon>
        <taxon>Kitasatosporales</taxon>
        <taxon>Streptomycetaceae</taxon>
        <taxon>Streptomyces</taxon>
    </lineage>
</organism>
<comment type="similarity">
    <text evidence="1">Belongs to the AfsR/DnrI/RedD regulatory family.</text>
</comment>
<dbReference type="SUPFAM" id="SSF52540">
    <property type="entry name" value="P-loop containing nucleoside triphosphate hydrolases"/>
    <property type="match status" value="1"/>
</dbReference>
<dbReference type="Gene3D" id="3.40.50.300">
    <property type="entry name" value="P-loop containing nucleotide triphosphate hydrolases"/>
    <property type="match status" value="1"/>
</dbReference>
<dbReference type="GO" id="GO:0000160">
    <property type="term" value="P:phosphorelay signal transduction system"/>
    <property type="evidence" value="ECO:0007669"/>
    <property type="project" value="UniProtKB-KW"/>
</dbReference>
<dbReference type="PANTHER" id="PTHR35807:SF1">
    <property type="entry name" value="TRANSCRIPTIONAL REGULATOR REDD"/>
    <property type="match status" value="1"/>
</dbReference>
<keyword evidence="10" id="KW-1185">Reference proteome</keyword>
<dbReference type="InterPro" id="IPR005158">
    <property type="entry name" value="BTAD"/>
</dbReference>
<evidence type="ECO:0000256" key="6">
    <source>
        <dbReference type="PROSITE-ProRule" id="PRU01091"/>
    </source>
</evidence>
<protein>
    <recommendedName>
        <fullName evidence="8">OmpR/PhoB-type domain-containing protein</fullName>
    </recommendedName>
</protein>
<feature type="compositionally biased region" description="Low complexity" evidence="7">
    <location>
        <begin position="297"/>
        <end position="307"/>
    </location>
</feature>
<dbReference type="SUPFAM" id="SSF48452">
    <property type="entry name" value="TPR-like"/>
    <property type="match status" value="2"/>
</dbReference>
<evidence type="ECO:0000259" key="8">
    <source>
        <dbReference type="PROSITE" id="PS51755"/>
    </source>
</evidence>
<evidence type="ECO:0000256" key="5">
    <source>
        <dbReference type="ARBA" id="ARBA00023163"/>
    </source>
</evidence>
<evidence type="ECO:0000256" key="3">
    <source>
        <dbReference type="ARBA" id="ARBA00023015"/>
    </source>
</evidence>
<dbReference type="CDD" id="cd15831">
    <property type="entry name" value="BTAD"/>
    <property type="match status" value="1"/>
</dbReference>
<feature type="DNA-binding region" description="OmpR/PhoB-type" evidence="6">
    <location>
        <begin position="1"/>
        <end position="92"/>
    </location>
</feature>
<evidence type="ECO:0000256" key="7">
    <source>
        <dbReference type="SAM" id="MobiDB-lite"/>
    </source>
</evidence>
<sequence length="937" mass="98889">MRFQVLGPVRMAPRTPTAAKPRVVLATLLAQSNTVVSTHSLIDELWGTEPPRTAGTTLQVYVSQLRKALLDGAGGDRAQPLVTQPPGYLIRVGPDELDLTLFESLRTSGRAAFEERDYATASRLLGRSLALWTGPALSGVPHGPALQSTAIRLDELRSEVLEQRIDADLRLGRHHELIGELMALAHEFPMRETLHGLLMVALYRSGRQSDAVRAYHRVRRTLVDELGVEPDTSLKRILDRVLASDPSLAWHQGRAAAAGSAPERERRPVAAVTGRVGAAGSRSSGSSGGTGRPPVPVGSGPVPDSPADAFTGRTDAPAGPLLWLPPALSDFTGRESELTHYTQVLTEPGGPRVVSVSGRPGVGKTALAVELAHRVEGFPGGRVLLSMRDPAGRALTPQAAAAALLRRLLPPGAGGPDTPPKDAGELADLLHHATRGREVLLVLDDAVSEAQVRPLLAAAADAAVVLTGRRPLAALEHARHLVLDVLGQQEAEALLLATGGPRMAQDPAAVAEIARLCGRLPLALRVAAGSFAVRPHWAAAGLARRLRDERTRLAALSLGDLDVRGGLLAAYHEVSEAERHAFRTLGLAPLPDFPLWAAQSLLGMSAEATEERLEALVRAHLLQAGPAAQGSGPVRYGYHTLLRALARDMLDEVDGAEAAAEATARLGRACLVRARAADARLTPGRDRLAGVLETGGWDLTADDPAVVAPLRWFQAEAAGLLEVLRRLHACQLWEPACALASALGGYFEVCALWDDWQAGHELAVDAARRSGNVLAEAALLRSLGDLAWQRRDNARAVDCHRHAARLFALADDGIGAARCLTGEADVLLGQGEPVRAGALYGRARERAGAEGDARGCAEAQRGLALVALVQGRLADSRAALADCARAARALGDLRLQDYAQRSAARLGEPAGAAAGLEMRPGVWLLNDVPVTASAAAD</sequence>
<dbReference type="InterPro" id="IPR002182">
    <property type="entry name" value="NB-ARC"/>
</dbReference>
<gene>
    <name evidence="9" type="ORF">BIV23_31795</name>
</gene>
<evidence type="ECO:0000313" key="10">
    <source>
        <dbReference type="Proteomes" id="UP000179642"/>
    </source>
</evidence>
<feature type="compositionally biased region" description="Low complexity" evidence="7">
    <location>
        <begin position="269"/>
        <end position="285"/>
    </location>
</feature>
<keyword evidence="4 6" id="KW-0238">DNA-binding</keyword>
<dbReference type="Pfam" id="PF03704">
    <property type="entry name" value="BTAD"/>
    <property type="match status" value="1"/>
</dbReference>
<dbReference type="PRINTS" id="PR00364">
    <property type="entry name" value="DISEASERSIST"/>
</dbReference>
<dbReference type="AlphaFoldDB" id="A0A1S2PTB2"/>
<dbReference type="Pfam" id="PF00486">
    <property type="entry name" value="Trans_reg_C"/>
    <property type="match status" value="1"/>
</dbReference>
<dbReference type="InterPro" id="IPR011990">
    <property type="entry name" value="TPR-like_helical_dom_sf"/>
</dbReference>
<dbReference type="GO" id="GO:0043531">
    <property type="term" value="F:ADP binding"/>
    <property type="evidence" value="ECO:0007669"/>
    <property type="project" value="InterPro"/>
</dbReference>
<keyword evidence="2" id="KW-0902">Two-component regulatory system</keyword>
<feature type="domain" description="OmpR/PhoB-type" evidence="8">
    <location>
        <begin position="1"/>
        <end position="92"/>
    </location>
</feature>
<dbReference type="InterPro" id="IPR036388">
    <property type="entry name" value="WH-like_DNA-bd_sf"/>
</dbReference>
<name>A0A1S2PTB2_9ACTN</name>
<reference evidence="9 10" key="1">
    <citation type="submission" date="2016-10" db="EMBL/GenBank/DDBJ databases">
        <title>Genome sequence of Streptomyces sp. MUSC 1.</title>
        <authorList>
            <person name="Lee L.-H."/>
            <person name="Ser H.-L."/>
            <person name="Law J.W.-F."/>
        </authorList>
    </citation>
    <scope>NUCLEOTIDE SEQUENCE [LARGE SCALE GENOMIC DNA]</scope>
    <source>
        <strain evidence="9 10">MUSC 1</strain>
    </source>
</reference>
<feature type="region of interest" description="Disordered" evidence="7">
    <location>
        <begin position="252"/>
        <end position="321"/>
    </location>
</feature>
<dbReference type="Gene3D" id="1.25.40.10">
    <property type="entry name" value="Tetratricopeptide repeat domain"/>
    <property type="match status" value="2"/>
</dbReference>
<evidence type="ECO:0000256" key="2">
    <source>
        <dbReference type="ARBA" id="ARBA00023012"/>
    </source>
</evidence>
<dbReference type="SUPFAM" id="SSF46894">
    <property type="entry name" value="C-terminal effector domain of the bipartite response regulators"/>
    <property type="match status" value="1"/>
</dbReference>
<dbReference type="EMBL" id="MLYO01000060">
    <property type="protein sequence ID" value="OIJ96812.1"/>
    <property type="molecule type" value="Genomic_DNA"/>
</dbReference>
<dbReference type="PROSITE" id="PS51755">
    <property type="entry name" value="OMPR_PHOB"/>
    <property type="match status" value="1"/>
</dbReference>
<proteinExistence type="inferred from homology"/>
<keyword evidence="3" id="KW-0805">Transcription regulation</keyword>
<dbReference type="PANTHER" id="PTHR35807">
    <property type="entry name" value="TRANSCRIPTIONAL REGULATOR REDD-RELATED"/>
    <property type="match status" value="1"/>
</dbReference>
<dbReference type="InterPro" id="IPR016032">
    <property type="entry name" value="Sig_transdc_resp-reg_C-effctor"/>
</dbReference>
<dbReference type="GO" id="GO:0003677">
    <property type="term" value="F:DNA binding"/>
    <property type="evidence" value="ECO:0007669"/>
    <property type="project" value="UniProtKB-UniRule"/>
</dbReference>
<dbReference type="SMART" id="SM01043">
    <property type="entry name" value="BTAD"/>
    <property type="match status" value="1"/>
</dbReference>
<dbReference type="Proteomes" id="UP000179642">
    <property type="component" value="Unassembled WGS sequence"/>
</dbReference>
<evidence type="ECO:0000256" key="1">
    <source>
        <dbReference type="ARBA" id="ARBA00005820"/>
    </source>
</evidence>
<dbReference type="SMART" id="SM00862">
    <property type="entry name" value="Trans_reg_C"/>
    <property type="match status" value="1"/>
</dbReference>
<dbReference type="InterPro" id="IPR051677">
    <property type="entry name" value="AfsR-DnrI-RedD_regulator"/>
</dbReference>
<accession>A0A1S2PTB2</accession>
<dbReference type="InterPro" id="IPR001867">
    <property type="entry name" value="OmpR/PhoB-type_DNA-bd"/>
</dbReference>
<keyword evidence="5" id="KW-0804">Transcription</keyword>
<dbReference type="OrthoDB" id="134712at2"/>